<dbReference type="GO" id="GO:0003735">
    <property type="term" value="F:structural constituent of ribosome"/>
    <property type="evidence" value="ECO:0007669"/>
    <property type="project" value="InterPro"/>
</dbReference>
<name>A0A0N5A9T3_9BILA</name>
<dbReference type="Proteomes" id="UP000046393">
    <property type="component" value="Unplaced"/>
</dbReference>
<dbReference type="GO" id="GO:1990904">
    <property type="term" value="C:ribonucleoprotein complex"/>
    <property type="evidence" value="ECO:0007669"/>
    <property type="project" value="UniProtKB-KW"/>
</dbReference>
<evidence type="ECO:0000256" key="4">
    <source>
        <dbReference type="ARBA" id="ARBA00035411"/>
    </source>
</evidence>
<comment type="similarity">
    <text evidence="1">Belongs to the bacterial ribosomal protein bL36 family.</text>
</comment>
<protein>
    <recommendedName>
        <fullName evidence="4">39S ribosomal protein L36, mitochondrial</fullName>
    </recommendedName>
</protein>
<dbReference type="GO" id="GO:0005840">
    <property type="term" value="C:ribosome"/>
    <property type="evidence" value="ECO:0007669"/>
    <property type="project" value="UniProtKB-KW"/>
</dbReference>
<evidence type="ECO:0000313" key="5">
    <source>
        <dbReference type="Proteomes" id="UP000046393"/>
    </source>
</evidence>
<proteinExistence type="inferred from homology"/>
<dbReference type="InterPro" id="IPR035977">
    <property type="entry name" value="Ribosomal_bL36_sp"/>
</dbReference>
<evidence type="ECO:0000256" key="1">
    <source>
        <dbReference type="ARBA" id="ARBA00007645"/>
    </source>
</evidence>
<keyword evidence="2" id="KW-0689">Ribosomal protein</keyword>
<reference evidence="6" key="1">
    <citation type="submission" date="2017-02" db="UniProtKB">
        <authorList>
            <consortium name="WormBaseParasite"/>
        </authorList>
    </citation>
    <scope>IDENTIFICATION</scope>
</reference>
<keyword evidence="3" id="KW-0687">Ribonucleoprotein</keyword>
<dbReference type="InterPro" id="IPR000473">
    <property type="entry name" value="Ribosomal_bL36"/>
</dbReference>
<dbReference type="GO" id="GO:0006412">
    <property type="term" value="P:translation"/>
    <property type="evidence" value="ECO:0007669"/>
    <property type="project" value="InterPro"/>
</dbReference>
<evidence type="ECO:0000256" key="3">
    <source>
        <dbReference type="ARBA" id="ARBA00023274"/>
    </source>
</evidence>
<sequence length="40" mass="5099">MLKLRCRYCYFIRIDGRMYVKCNRYPRHNAMEPFNVKLLW</sequence>
<dbReference type="Pfam" id="PF00444">
    <property type="entry name" value="Ribosomal_L36"/>
    <property type="match status" value="1"/>
</dbReference>
<dbReference type="WBParaSite" id="SMUV_0000088801-mRNA-1">
    <property type="protein sequence ID" value="SMUV_0000088801-mRNA-1"/>
    <property type="gene ID" value="SMUV_0000088801"/>
</dbReference>
<accession>A0A0N5A9T3</accession>
<organism evidence="5 6">
    <name type="scientific">Syphacia muris</name>
    <dbReference type="NCBI Taxonomy" id="451379"/>
    <lineage>
        <taxon>Eukaryota</taxon>
        <taxon>Metazoa</taxon>
        <taxon>Ecdysozoa</taxon>
        <taxon>Nematoda</taxon>
        <taxon>Chromadorea</taxon>
        <taxon>Rhabditida</taxon>
        <taxon>Spirurina</taxon>
        <taxon>Oxyuridomorpha</taxon>
        <taxon>Oxyuroidea</taxon>
        <taxon>Oxyuridae</taxon>
        <taxon>Syphacia</taxon>
    </lineage>
</organism>
<evidence type="ECO:0000313" key="6">
    <source>
        <dbReference type="WBParaSite" id="SMUV_0000088801-mRNA-1"/>
    </source>
</evidence>
<evidence type="ECO:0000256" key="2">
    <source>
        <dbReference type="ARBA" id="ARBA00022980"/>
    </source>
</evidence>
<keyword evidence="5" id="KW-1185">Reference proteome</keyword>
<dbReference type="SUPFAM" id="SSF57840">
    <property type="entry name" value="Ribosomal protein L36"/>
    <property type="match status" value="1"/>
</dbReference>
<dbReference type="AlphaFoldDB" id="A0A0N5A9T3"/>